<dbReference type="Proteomes" id="UP001138751">
    <property type="component" value="Unassembled WGS sequence"/>
</dbReference>
<dbReference type="PANTHER" id="PTHR38453:SF1">
    <property type="entry name" value="CYTOPLASMIC PROTEIN"/>
    <property type="match status" value="1"/>
</dbReference>
<sequence>MSDGNASARQGRVTRLFSCICDGARLMVGVPRYEDYVAHMARMHPGEPPMTYEEFFRNRQAARYGASKMGGMRCC</sequence>
<dbReference type="InterPro" id="IPR007423">
    <property type="entry name" value="Sel_put"/>
</dbReference>
<comment type="caution">
    <text evidence="1">The sequence shown here is derived from an EMBL/GenBank/DDBJ whole genome shotgun (WGS) entry which is preliminary data.</text>
</comment>
<reference evidence="1" key="1">
    <citation type="submission" date="2020-01" db="EMBL/GenBank/DDBJ databases">
        <authorList>
            <person name="Rat A."/>
        </authorList>
    </citation>
    <scope>NUCLEOTIDE SEQUENCE</scope>
    <source>
        <strain evidence="1">LMG 31231</strain>
    </source>
</reference>
<name>A0A9X9WQZ8_9PROT</name>
<dbReference type="AlphaFoldDB" id="A0A9X9WQZ8"/>
<reference evidence="1" key="2">
    <citation type="journal article" date="2021" name="Syst. Appl. Microbiol.">
        <title>Roseomonas hellenica sp. nov., isolated from roots of wild-growing Alkanna tinctoria.</title>
        <authorList>
            <person name="Rat A."/>
            <person name="Naranjo H.D."/>
            <person name="Lebbe L."/>
            <person name="Cnockaert M."/>
            <person name="Krigas N."/>
            <person name="Grigoriadou K."/>
            <person name="Maloupa E."/>
            <person name="Willems A."/>
        </authorList>
    </citation>
    <scope>NUCLEOTIDE SEQUENCE</scope>
    <source>
        <strain evidence="1">LMG 31231</strain>
    </source>
</reference>
<evidence type="ECO:0000313" key="2">
    <source>
        <dbReference type="Proteomes" id="UP001138751"/>
    </source>
</evidence>
<organism evidence="1 2">
    <name type="scientific">Neoroseomonas soli</name>
    <dbReference type="NCBI Taxonomy" id="1081025"/>
    <lineage>
        <taxon>Bacteria</taxon>
        <taxon>Pseudomonadati</taxon>
        <taxon>Pseudomonadota</taxon>
        <taxon>Alphaproteobacteria</taxon>
        <taxon>Acetobacterales</taxon>
        <taxon>Acetobacteraceae</taxon>
        <taxon>Neoroseomonas</taxon>
    </lineage>
</organism>
<gene>
    <name evidence="1" type="ORF">GXW76_00180</name>
</gene>
<evidence type="ECO:0000313" key="1">
    <source>
        <dbReference type="EMBL" id="MBR0669577.1"/>
    </source>
</evidence>
<protein>
    <submittedName>
        <fullName evidence="1">YbdD/YjiX family protein</fullName>
    </submittedName>
</protein>
<keyword evidence="2" id="KW-1185">Reference proteome</keyword>
<dbReference type="Pfam" id="PF04328">
    <property type="entry name" value="Sel_put"/>
    <property type="match status" value="1"/>
</dbReference>
<proteinExistence type="predicted"/>
<dbReference type="EMBL" id="JAAEDM010000001">
    <property type="protein sequence ID" value="MBR0669577.1"/>
    <property type="molecule type" value="Genomic_DNA"/>
</dbReference>
<dbReference type="PANTHER" id="PTHR38453">
    <property type="entry name" value="CYTOPLASMIC PROTEIN-RELATED"/>
    <property type="match status" value="1"/>
</dbReference>
<accession>A0A9X9WQZ8</accession>